<reference evidence="2 3" key="1">
    <citation type="submission" date="2019-06" db="EMBL/GenBank/DDBJ databases">
        <title>Whole genome shotgun sequence of Brevibacillus parabrevis NBRC 12334.</title>
        <authorList>
            <person name="Hosoyama A."/>
            <person name="Uohara A."/>
            <person name="Ohji S."/>
            <person name="Ichikawa N."/>
        </authorList>
    </citation>
    <scope>NUCLEOTIDE SEQUENCE [LARGE SCALE GENOMIC DNA]</scope>
    <source>
        <strain evidence="2 3">NBRC 12334</strain>
    </source>
</reference>
<keyword evidence="1" id="KW-0472">Membrane</keyword>
<feature type="transmembrane region" description="Helical" evidence="1">
    <location>
        <begin position="211"/>
        <end position="233"/>
    </location>
</feature>
<dbReference type="CDD" id="cd21809">
    <property type="entry name" value="ABC-2_lan_permease-like"/>
    <property type="match status" value="1"/>
</dbReference>
<keyword evidence="3" id="KW-1185">Reference proteome</keyword>
<dbReference type="EMBL" id="BJMH01000013">
    <property type="protein sequence ID" value="GEB33382.1"/>
    <property type="molecule type" value="Genomic_DNA"/>
</dbReference>
<name>A0A4Y3PFU7_BREPA</name>
<sequence>MIKQCFQAEWLKMRRSHIWVVFMLLPLVSVIIGWANYVMNQGTLQKEWYSLWSQVGLFYGEFFFPILIAIGCSYQCRLEHQNKNWHLVLTAPVSLAALFAAKLGVVATLLLLVQAFFCLQYVCGGLLAGLSASLPAELPGWLLRGWIAAMTIAVFQLALSMRIKSFATPVGIGLCAVFFGLGMYVLKLGLFFPHSLLTVGMGVLSQEGLDFGSNVVFLLMNALFGVGISTVSLRRLRKSDVLA</sequence>
<keyword evidence="1" id="KW-1133">Transmembrane helix</keyword>
<dbReference type="AlphaFoldDB" id="A0A4Y3PFU7"/>
<dbReference type="Pfam" id="PF12730">
    <property type="entry name" value="ABC2_membrane_4"/>
    <property type="match status" value="1"/>
</dbReference>
<keyword evidence="1" id="KW-0812">Transmembrane</keyword>
<proteinExistence type="predicted"/>
<gene>
    <name evidence="2" type="primary">cdd2</name>
    <name evidence="2" type="ORF">BPA01_29620</name>
</gene>
<feature type="transmembrane region" description="Helical" evidence="1">
    <location>
        <begin position="20"/>
        <end position="39"/>
    </location>
</feature>
<feature type="transmembrane region" description="Helical" evidence="1">
    <location>
        <begin position="171"/>
        <end position="191"/>
    </location>
</feature>
<evidence type="ECO:0000256" key="1">
    <source>
        <dbReference type="SAM" id="Phobius"/>
    </source>
</evidence>
<accession>A0A4Y3PFU7</accession>
<evidence type="ECO:0000313" key="2">
    <source>
        <dbReference type="EMBL" id="GEB33382.1"/>
    </source>
</evidence>
<feature type="transmembrane region" description="Helical" evidence="1">
    <location>
        <begin position="51"/>
        <end position="74"/>
    </location>
</feature>
<protein>
    <submittedName>
        <fullName evidence="2">Multidrug ABC transporter permease</fullName>
    </submittedName>
</protein>
<organism evidence="2 3">
    <name type="scientific">Brevibacillus parabrevis</name>
    <dbReference type="NCBI Taxonomy" id="54914"/>
    <lineage>
        <taxon>Bacteria</taxon>
        <taxon>Bacillati</taxon>
        <taxon>Bacillota</taxon>
        <taxon>Bacilli</taxon>
        <taxon>Bacillales</taxon>
        <taxon>Paenibacillaceae</taxon>
        <taxon>Brevibacillus</taxon>
    </lineage>
</organism>
<dbReference type="Proteomes" id="UP000316882">
    <property type="component" value="Unassembled WGS sequence"/>
</dbReference>
<dbReference type="STRING" id="54914.AV540_00770"/>
<feature type="transmembrane region" description="Helical" evidence="1">
    <location>
        <begin position="142"/>
        <end position="159"/>
    </location>
</feature>
<dbReference type="RefSeq" id="WP_122963713.1">
    <property type="nucleotide sequence ID" value="NZ_BJMH01000013.1"/>
</dbReference>
<comment type="caution">
    <text evidence="2">The sequence shown here is derived from an EMBL/GenBank/DDBJ whole genome shotgun (WGS) entry which is preliminary data.</text>
</comment>
<evidence type="ECO:0000313" key="3">
    <source>
        <dbReference type="Proteomes" id="UP000316882"/>
    </source>
</evidence>
<feature type="transmembrane region" description="Helical" evidence="1">
    <location>
        <begin position="95"/>
        <end position="122"/>
    </location>
</feature>